<keyword evidence="11" id="KW-0333">Golgi apparatus</keyword>
<evidence type="ECO:0000256" key="5">
    <source>
        <dbReference type="ARBA" id="ARBA00022670"/>
    </source>
</evidence>
<dbReference type="GeneID" id="76152254"/>
<evidence type="ECO:0000256" key="7">
    <source>
        <dbReference type="ARBA" id="ARBA00022703"/>
    </source>
</evidence>
<comment type="subcellular location">
    <subcellularLocation>
        <location evidence="2">Golgi apparatus</location>
        <location evidence="2">trans-Golgi network membrane</location>
        <topology evidence="2">Single-pass type I membrane protein</topology>
    </subcellularLocation>
</comment>
<evidence type="ECO:0000256" key="14">
    <source>
        <dbReference type="RuleBase" id="RU361156"/>
    </source>
</evidence>
<keyword evidence="7" id="KW-0053">Apoptosis</keyword>
<dbReference type="InterPro" id="IPR033124">
    <property type="entry name" value="Ser_caboxypep_his_AS"/>
</dbReference>
<dbReference type="GO" id="GO:0005802">
    <property type="term" value="C:trans-Golgi network"/>
    <property type="evidence" value="ECO:0007669"/>
    <property type="project" value="TreeGrafter"/>
</dbReference>
<dbReference type="Gene3D" id="3.40.50.1820">
    <property type="entry name" value="alpha/beta hydrolase"/>
    <property type="match status" value="1"/>
</dbReference>
<dbReference type="Proteomes" id="UP001204833">
    <property type="component" value="Unassembled WGS sequence"/>
</dbReference>
<keyword evidence="13" id="KW-0325">Glycoprotein</keyword>
<evidence type="ECO:0000256" key="9">
    <source>
        <dbReference type="ARBA" id="ARBA00022801"/>
    </source>
</evidence>
<evidence type="ECO:0000256" key="4">
    <source>
        <dbReference type="ARBA" id="ARBA00022645"/>
    </source>
</evidence>
<dbReference type="EMBL" id="JAIHNG010000152">
    <property type="protein sequence ID" value="KAI5952081.1"/>
    <property type="molecule type" value="Genomic_DNA"/>
</dbReference>
<evidence type="ECO:0000256" key="10">
    <source>
        <dbReference type="ARBA" id="ARBA00022989"/>
    </source>
</evidence>
<dbReference type="PANTHER" id="PTHR11802:SF190">
    <property type="entry name" value="PHEROMONE-PROCESSING CARBOXYPEPTIDASE KEX1"/>
    <property type="match status" value="1"/>
</dbReference>
<gene>
    <name evidence="15" type="ORF">KGF57_004210</name>
</gene>
<dbReference type="InterPro" id="IPR018202">
    <property type="entry name" value="Ser_caboxypep_ser_AS"/>
</dbReference>
<dbReference type="GO" id="GO:0006915">
    <property type="term" value="P:apoptotic process"/>
    <property type="evidence" value="ECO:0007669"/>
    <property type="project" value="UniProtKB-KW"/>
</dbReference>
<keyword evidence="16" id="KW-1185">Reference proteome</keyword>
<comment type="caution">
    <text evidence="15">The sequence shown here is derived from an EMBL/GenBank/DDBJ whole genome shotgun (WGS) entry which is preliminary data.</text>
</comment>
<protein>
    <recommendedName>
        <fullName evidence="14">Carboxypeptidase</fullName>
        <ecNumber evidence="14">3.4.16.-</ecNumber>
    </recommendedName>
</protein>
<evidence type="ECO:0000256" key="6">
    <source>
        <dbReference type="ARBA" id="ARBA00022692"/>
    </source>
</evidence>
<feature type="chain" id="PRO_5041774728" description="Carboxypeptidase" evidence="14">
    <location>
        <begin position="18"/>
        <end position="479"/>
    </location>
</feature>
<keyword evidence="10" id="KW-1133">Transmembrane helix</keyword>
<keyword evidence="9 14" id="KW-0378">Hydrolase</keyword>
<keyword evidence="6" id="KW-0812">Transmembrane</keyword>
<dbReference type="EC" id="3.4.16.-" evidence="14"/>
<keyword evidence="4 14" id="KW-0121">Carboxypeptidase</keyword>
<evidence type="ECO:0000256" key="13">
    <source>
        <dbReference type="ARBA" id="ARBA00023180"/>
    </source>
</evidence>
<keyword evidence="5 14" id="KW-0645">Protease</keyword>
<organism evidence="15 16">
    <name type="scientific">Candida theae</name>
    <dbReference type="NCBI Taxonomy" id="1198502"/>
    <lineage>
        <taxon>Eukaryota</taxon>
        <taxon>Fungi</taxon>
        <taxon>Dikarya</taxon>
        <taxon>Ascomycota</taxon>
        <taxon>Saccharomycotina</taxon>
        <taxon>Pichiomycetes</taxon>
        <taxon>Debaryomycetaceae</taxon>
        <taxon>Candida/Lodderomyces clade</taxon>
        <taxon>Candida</taxon>
    </lineage>
</organism>
<dbReference type="PRINTS" id="PR00724">
    <property type="entry name" value="CRBOXYPTASEC"/>
</dbReference>
<keyword evidence="8 14" id="KW-0732">Signal</keyword>
<evidence type="ECO:0000313" key="16">
    <source>
        <dbReference type="Proteomes" id="UP001204833"/>
    </source>
</evidence>
<reference evidence="15 16" key="1">
    <citation type="journal article" date="2022" name="DNA Res.">
        <title>Genome analysis of five recently described species of the CUG-Ser clade uncovers Candida theae as a new hybrid lineage with pathogenic potential in the Candida parapsilosis species complex.</title>
        <authorList>
            <person name="Mixao V."/>
            <person name="Del Olmo V."/>
            <person name="Hegedusova E."/>
            <person name="Saus E."/>
            <person name="Pryszcz L."/>
            <person name="Cillingova A."/>
            <person name="Nosek J."/>
            <person name="Gabaldon T."/>
        </authorList>
    </citation>
    <scope>NUCLEOTIDE SEQUENCE [LARGE SCALE GENOMIC DNA]</scope>
    <source>
        <strain evidence="15 16">CBS 12239</strain>
    </source>
</reference>
<comment type="similarity">
    <text evidence="3 14">Belongs to the peptidase S10 family.</text>
</comment>
<feature type="signal peptide" evidence="14">
    <location>
        <begin position="1"/>
        <end position="17"/>
    </location>
</feature>
<dbReference type="PROSITE" id="PS00131">
    <property type="entry name" value="CARBOXYPEPT_SER_SER"/>
    <property type="match status" value="1"/>
</dbReference>
<dbReference type="InterPro" id="IPR001563">
    <property type="entry name" value="Peptidase_S10"/>
</dbReference>
<dbReference type="Pfam" id="PF00450">
    <property type="entry name" value="Peptidase_S10"/>
    <property type="match status" value="1"/>
</dbReference>
<evidence type="ECO:0000313" key="15">
    <source>
        <dbReference type="EMBL" id="KAI5952081.1"/>
    </source>
</evidence>
<evidence type="ECO:0000256" key="3">
    <source>
        <dbReference type="ARBA" id="ARBA00009431"/>
    </source>
</evidence>
<proteinExistence type="inferred from homology"/>
<keyword evidence="12" id="KW-0472">Membrane</keyword>
<comment type="catalytic activity">
    <reaction evidence="1">
        <text>Preferential release of a C-terminal arginine or lysine residue.</text>
        <dbReference type="EC" id="3.4.16.6"/>
    </reaction>
</comment>
<evidence type="ECO:0000256" key="12">
    <source>
        <dbReference type="ARBA" id="ARBA00023136"/>
    </source>
</evidence>
<dbReference type="GO" id="GO:0006508">
    <property type="term" value="P:proteolysis"/>
    <property type="evidence" value="ECO:0007669"/>
    <property type="project" value="UniProtKB-KW"/>
</dbReference>
<dbReference type="RefSeq" id="XP_051607297.1">
    <property type="nucleotide sequence ID" value="XM_051753696.1"/>
</dbReference>
<evidence type="ECO:0000256" key="8">
    <source>
        <dbReference type="ARBA" id="ARBA00022729"/>
    </source>
</evidence>
<evidence type="ECO:0000256" key="1">
    <source>
        <dbReference type="ARBA" id="ARBA00001003"/>
    </source>
</evidence>
<dbReference type="PROSITE" id="PS00560">
    <property type="entry name" value="CARBOXYPEPT_SER_HIS"/>
    <property type="match status" value="1"/>
</dbReference>
<sequence>MLYSTLLLPLYALLVTAIPFRRGDSNDPKEYLVSPLPGWDELPSDYAKPIQYAGQLELFAENNTDYFFWKIIDSDKIPENKNRTTFWLQGGPGCSSLEAVFAENGPFKLNEERRITVNEASWHKISDMVYVDQPPMVGYSEGELIRNLYQVQVYFMRFLEKYFALFPDDLENDIYIAGESYGGQYIPYVADAILKRNKNLTDGQEEYKLKGLLIGNGLVSPDEQSLSYVDWFKEKLLIDDSNPKWSDINDAQKACQDVVDGKAASPNENYAFSCRSILSILLEATKNDTAPTEQQCVNVYDYQLRDSYPSCGSSYPPVTELVTPYLNSSEIQHDLNVKKPVNFTECSTDVQHSFTATNSPPAKELLPGIVSQIPIVLYNGDLDIICNSDGVLKYLSNTTWNGATGFDNADNKSDWVVSNEKAGWVLQERDLTFINIYNASHLVPYTQPLVSRYLFDFVTNEYTKKDGAFISSPKEGLKN</sequence>
<dbReference type="InterPro" id="IPR029058">
    <property type="entry name" value="AB_hydrolase_fold"/>
</dbReference>
<evidence type="ECO:0000256" key="11">
    <source>
        <dbReference type="ARBA" id="ARBA00023034"/>
    </source>
</evidence>
<dbReference type="PANTHER" id="PTHR11802">
    <property type="entry name" value="SERINE PROTEASE FAMILY S10 SERINE CARBOXYPEPTIDASE"/>
    <property type="match status" value="1"/>
</dbReference>
<dbReference type="SUPFAM" id="SSF53474">
    <property type="entry name" value="alpha/beta-Hydrolases"/>
    <property type="match status" value="1"/>
</dbReference>
<accession>A0AAD5BBK9</accession>
<name>A0AAD5BBK9_9ASCO</name>
<dbReference type="GO" id="GO:0004185">
    <property type="term" value="F:serine-type carboxypeptidase activity"/>
    <property type="evidence" value="ECO:0007669"/>
    <property type="project" value="UniProtKB-UniRule"/>
</dbReference>
<evidence type="ECO:0000256" key="2">
    <source>
        <dbReference type="ARBA" id="ARBA00004393"/>
    </source>
</evidence>
<dbReference type="AlphaFoldDB" id="A0AAD5BBK9"/>